<dbReference type="STRING" id="1590841.A0A2R6QHG2"/>
<keyword evidence="4" id="KW-1185">Reference proteome</keyword>
<name>A0A2R6QHG2_ACTCC</name>
<feature type="compositionally biased region" description="Basic and acidic residues" evidence="2">
    <location>
        <begin position="11"/>
        <end position="23"/>
    </location>
</feature>
<evidence type="ECO:0000313" key="3">
    <source>
        <dbReference type="EMBL" id="PSS08071.1"/>
    </source>
</evidence>
<comment type="caution">
    <text evidence="3">The sequence shown here is derived from an EMBL/GenBank/DDBJ whole genome shotgun (WGS) entry which is preliminary data.</text>
</comment>
<reference evidence="4" key="2">
    <citation type="journal article" date="2018" name="BMC Genomics">
        <title>A manually annotated Actinidia chinensis var. chinensis (kiwifruit) genome highlights the challenges associated with draft genomes and gene prediction in plants.</title>
        <authorList>
            <person name="Pilkington S.M."/>
            <person name="Crowhurst R."/>
            <person name="Hilario E."/>
            <person name="Nardozza S."/>
            <person name="Fraser L."/>
            <person name="Peng Y."/>
            <person name="Gunaseelan K."/>
            <person name="Simpson R."/>
            <person name="Tahir J."/>
            <person name="Deroles S.C."/>
            <person name="Templeton K."/>
            <person name="Luo Z."/>
            <person name="Davy M."/>
            <person name="Cheng C."/>
            <person name="McNeilage M."/>
            <person name="Scaglione D."/>
            <person name="Liu Y."/>
            <person name="Zhang Q."/>
            <person name="Datson P."/>
            <person name="De Silva N."/>
            <person name="Gardiner S.E."/>
            <person name="Bassett H."/>
            <person name="Chagne D."/>
            <person name="McCallum J."/>
            <person name="Dzierzon H."/>
            <person name="Deng C."/>
            <person name="Wang Y.Y."/>
            <person name="Barron L."/>
            <person name="Manako K."/>
            <person name="Bowen J."/>
            <person name="Foster T.M."/>
            <person name="Erridge Z.A."/>
            <person name="Tiffin H."/>
            <person name="Waite C.N."/>
            <person name="Davies K.M."/>
            <person name="Grierson E.P."/>
            <person name="Laing W.A."/>
            <person name="Kirk R."/>
            <person name="Chen X."/>
            <person name="Wood M."/>
            <person name="Montefiori M."/>
            <person name="Brummell D.A."/>
            <person name="Schwinn K.E."/>
            <person name="Catanach A."/>
            <person name="Fullerton C."/>
            <person name="Li D."/>
            <person name="Meiyalaghan S."/>
            <person name="Nieuwenhuizen N."/>
            <person name="Read N."/>
            <person name="Prakash R."/>
            <person name="Hunter D."/>
            <person name="Zhang H."/>
            <person name="McKenzie M."/>
            <person name="Knabel M."/>
            <person name="Harris A."/>
            <person name="Allan A.C."/>
            <person name="Gleave A."/>
            <person name="Chen A."/>
            <person name="Janssen B.J."/>
            <person name="Plunkett B."/>
            <person name="Ampomah-Dwamena C."/>
            <person name="Voogd C."/>
            <person name="Leif D."/>
            <person name="Lafferty D."/>
            <person name="Souleyre E.J.F."/>
            <person name="Varkonyi-Gasic E."/>
            <person name="Gambi F."/>
            <person name="Hanley J."/>
            <person name="Yao J.L."/>
            <person name="Cheung J."/>
            <person name="David K.M."/>
            <person name="Warren B."/>
            <person name="Marsh K."/>
            <person name="Snowden K.C."/>
            <person name="Lin-Wang K."/>
            <person name="Brian L."/>
            <person name="Martinez-Sanchez M."/>
            <person name="Wang M."/>
            <person name="Ileperuma N."/>
            <person name="Macnee N."/>
            <person name="Campin R."/>
            <person name="McAtee P."/>
            <person name="Drummond R.S.M."/>
            <person name="Espley R.V."/>
            <person name="Ireland H.S."/>
            <person name="Wu R."/>
            <person name="Atkinson R.G."/>
            <person name="Karunairetnam S."/>
            <person name="Bulley S."/>
            <person name="Chunkath S."/>
            <person name="Hanley Z."/>
            <person name="Storey R."/>
            <person name="Thrimawithana A.H."/>
            <person name="Thomson S."/>
            <person name="David C."/>
            <person name="Testolin R."/>
            <person name="Huang H."/>
            <person name="Hellens R.P."/>
            <person name="Schaffer R.J."/>
        </authorList>
    </citation>
    <scope>NUCLEOTIDE SEQUENCE [LARGE SCALE GENOMIC DNA]</scope>
    <source>
        <strain evidence="4">cv. Red5</strain>
    </source>
</reference>
<feature type="compositionally biased region" description="Basic and acidic residues" evidence="2">
    <location>
        <begin position="34"/>
        <end position="45"/>
    </location>
</feature>
<organism evidence="3 4">
    <name type="scientific">Actinidia chinensis var. chinensis</name>
    <name type="common">Chinese soft-hair kiwi</name>
    <dbReference type="NCBI Taxonomy" id="1590841"/>
    <lineage>
        <taxon>Eukaryota</taxon>
        <taxon>Viridiplantae</taxon>
        <taxon>Streptophyta</taxon>
        <taxon>Embryophyta</taxon>
        <taxon>Tracheophyta</taxon>
        <taxon>Spermatophyta</taxon>
        <taxon>Magnoliopsida</taxon>
        <taxon>eudicotyledons</taxon>
        <taxon>Gunneridae</taxon>
        <taxon>Pentapetalae</taxon>
        <taxon>asterids</taxon>
        <taxon>Ericales</taxon>
        <taxon>Actinidiaceae</taxon>
        <taxon>Actinidia</taxon>
    </lineage>
</organism>
<dbReference type="Gramene" id="PSS08071">
    <property type="protein sequence ID" value="PSS08071"/>
    <property type="gene ID" value="CEY00_Acc18433"/>
</dbReference>
<proteinExistence type="predicted"/>
<reference evidence="3 4" key="1">
    <citation type="submission" date="2017-07" db="EMBL/GenBank/DDBJ databases">
        <title>An improved, manually edited Actinidia chinensis var. chinensis (kiwifruit) genome highlights the challenges associated with draft genomes and gene prediction in plants.</title>
        <authorList>
            <person name="Pilkington S."/>
            <person name="Crowhurst R."/>
            <person name="Hilario E."/>
            <person name="Nardozza S."/>
            <person name="Fraser L."/>
            <person name="Peng Y."/>
            <person name="Gunaseelan K."/>
            <person name="Simpson R."/>
            <person name="Tahir J."/>
            <person name="Deroles S."/>
            <person name="Templeton K."/>
            <person name="Luo Z."/>
            <person name="Davy M."/>
            <person name="Cheng C."/>
            <person name="Mcneilage M."/>
            <person name="Scaglione D."/>
            <person name="Liu Y."/>
            <person name="Zhang Q."/>
            <person name="Datson P."/>
            <person name="De Silva N."/>
            <person name="Gardiner S."/>
            <person name="Bassett H."/>
            <person name="Chagne D."/>
            <person name="Mccallum J."/>
            <person name="Dzierzon H."/>
            <person name="Deng C."/>
            <person name="Wang Y.-Y."/>
            <person name="Barron N."/>
            <person name="Manako K."/>
            <person name="Bowen J."/>
            <person name="Foster T."/>
            <person name="Erridge Z."/>
            <person name="Tiffin H."/>
            <person name="Waite C."/>
            <person name="Davies K."/>
            <person name="Grierson E."/>
            <person name="Laing W."/>
            <person name="Kirk R."/>
            <person name="Chen X."/>
            <person name="Wood M."/>
            <person name="Montefiori M."/>
            <person name="Brummell D."/>
            <person name="Schwinn K."/>
            <person name="Catanach A."/>
            <person name="Fullerton C."/>
            <person name="Li D."/>
            <person name="Meiyalaghan S."/>
            <person name="Nieuwenhuizen N."/>
            <person name="Read N."/>
            <person name="Prakash R."/>
            <person name="Hunter D."/>
            <person name="Zhang H."/>
            <person name="Mckenzie M."/>
            <person name="Knabel M."/>
            <person name="Harris A."/>
            <person name="Allan A."/>
            <person name="Chen A."/>
            <person name="Janssen B."/>
            <person name="Plunkett B."/>
            <person name="Dwamena C."/>
            <person name="Voogd C."/>
            <person name="Leif D."/>
            <person name="Lafferty D."/>
            <person name="Souleyre E."/>
            <person name="Varkonyi-Gasic E."/>
            <person name="Gambi F."/>
            <person name="Hanley J."/>
            <person name="Yao J.-L."/>
            <person name="Cheung J."/>
            <person name="David K."/>
            <person name="Warren B."/>
            <person name="Marsh K."/>
            <person name="Snowden K."/>
            <person name="Lin-Wang K."/>
            <person name="Brian L."/>
            <person name="Martinez-Sanchez M."/>
            <person name="Wang M."/>
            <person name="Ileperuma N."/>
            <person name="Macnee N."/>
            <person name="Campin R."/>
            <person name="Mcatee P."/>
            <person name="Drummond R."/>
            <person name="Espley R."/>
            <person name="Ireland H."/>
            <person name="Wu R."/>
            <person name="Atkinson R."/>
            <person name="Karunairetnam S."/>
            <person name="Bulley S."/>
            <person name="Chunkath S."/>
            <person name="Hanley Z."/>
            <person name="Storey R."/>
            <person name="Thrimawithana A."/>
            <person name="Thomson S."/>
            <person name="David C."/>
            <person name="Testolin R."/>
        </authorList>
    </citation>
    <scope>NUCLEOTIDE SEQUENCE [LARGE SCALE GENOMIC DNA]</scope>
    <source>
        <strain evidence="4">cv. Red5</strain>
        <tissue evidence="3">Young leaf</tissue>
    </source>
</reference>
<gene>
    <name evidence="3" type="ORF">CEY00_Acc18433</name>
</gene>
<feature type="region of interest" description="Disordered" evidence="2">
    <location>
        <begin position="1"/>
        <end position="45"/>
    </location>
</feature>
<evidence type="ECO:0000313" key="4">
    <source>
        <dbReference type="Proteomes" id="UP000241394"/>
    </source>
</evidence>
<protein>
    <submittedName>
        <fullName evidence="3">Recombination protein like</fullName>
    </submittedName>
</protein>
<keyword evidence="1" id="KW-0175">Coiled coil</keyword>
<evidence type="ECO:0000256" key="2">
    <source>
        <dbReference type="SAM" id="MobiDB-lite"/>
    </source>
</evidence>
<dbReference type="Proteomes" id="UP000241394">
    <property type="component" value="Chromosome LG16"/>
</dbReference>
<dbReference type="InParanoid" id="A0A2R6QHG2"/>
<evidence type="ECO:0000256" key="1">
    <source>
        <dbReference type="SAM" id="Coils"/>
    </source>
</evidence>
<dbReference type="AlphaFoldDB" id="A0A2R6QHG2"/>
<sequence length="250" mass="27077">MSLSGGGTAEGDIRGEAEGDIRGRAAAFAGDASESSHSKDVPYLEVPSRDDSVEFIGIMGKEMRRILPHIPDLTLLGSQSNSRLSPELRSDEAKKTKIGSGAYVVVVRPPIPVEGGVAKSVPSKALGPHASVMASAAMAEKILDEVILPADKKKVEKLTIDQEALAEASLKEKKAAEEIEARNKEVARLESRVAELEKSQNLAKGRIIAAFKKSEDFQEAVMDYDFLAKVEAKADENERNEFEDKDEQED</sequence>
<feature type="coiled-coil region" evidence="1">
    <location>
        <begin position="165"/>
        <end position="206"/>
    </location>
</feature>
<accession>A0A2R6QHG2</accession>
<dbReference type="EMBL" id="NKQK01000016">
    <property type="protein sequence ID" value="PSS08071.1"/>
    <property type="molecule type" value="Genomic_DNA"/>
</dbReference>